<evidence type="ECO:0000313" key="3">
    <source>
        <dbReference type="EMBL" id="VAV97382.1"/>
    </source>
</evidence>
<sequence>MNKLDGHLNVRRYGADGSPVMMLHGFTLTGAMFEPVADRTTLSVHAPDLPGHGKTTVQPTFSETVKSLADYLRDFGPMPVVGYSLGGRIGVQVAIEHPELVPLLILISASFGIEDVQERADRAAREIALAKSIRAGSIEGFVDRWLTHPVAAPCGLDDATKAWDRSVRLENTSDGLAAALQGLGQGEQEWLGNAAQSLPMHIITVTGSRDAKYSSLAAAWCAAADPEGPSRCHVVVPR</sequence>
<gene>
    <name evidence="3" type="ORF">MNBD_ACTINO02-1363</name>
</gene>
<protein>
    <recommendedName>
        <fullName evidence="2">AB hydrolase-1 domain-containing protein</fullName>
    </recommendedName>
</protein>
<accession>A0A3B0S0W0</accession>
<feature type="domain" description="AB hydrolase-1" evidence="2">
    <location>
        <begin position="21"/>
        <end position="224"/>
    </location>
</feature>
<evidence type="ECO:0000256" key="1">
    <source>
        <dbReference type="ARBA" id="ARBA00023239"/>
    </source>
</evidence>
<name>A0A3B0S0W0_9ZZZZ</name>
<organism evidence="3">
    <name type="scientific">hydrothermal vent metagenome</name>
    <dbReference type="NCBI Taxonomy" id="652676"/>
    <lineage>
        <taxon>unclassified sequences</taxon>
        <taxon>metagenomes</taxon>
        <taxon>ecological metagenomes</taxon>
    </lineage>
</organism>
<feature type="non-terminal residue" evidence="3">
    <location>
        <position position="238"/>
    </location>
</feature>
<dbReference type="InterPro" id="IPR000073">
    <property type="entry name" value="AB_hydrolase_1"/>
</dbReference>
<evidence type="ECO:0000259" key="2">
    <source>
        <dbReference type="Pfam" id="PF12697"/>
    </source>
</evidence>
<reference evidence="3" key="1">
    <citation type="submission" date="2018-06" db="EMBL/GenBank/DDBJ databases">
        <authorList>
            <person name="Zhirakovskaya E."/>
        </authorList>
    </citation>
    <scope>NUCLEOTIDE SEQUENCE</scope>
</reference>
<dbReference type="PANTHER" id="PTHR42916:SF1">
    <property type="entry name" value="PROTEIN PHYLLO, CHLOROPLASTIC"/>
    <property type="match status" value="1"/>
</dbReference>
<dbReference type="Gene3D" id="3.40.50.1820">
    <property type="entry name" value="alpha/beta hydrolase"/>
    <property type="match status" value="1"/>
</dbReference>
<dbReference type="PANTHER" id="PTHR42916">
    <property type="entry name" value="2-SUCCINYL-5-ENOLPYRUVYL-6-HYDROXY-3-CYCLOHEXENE-1-CARBOXYLATE SYNTHASE"/>
    <property type="match status" value="1"/>
</dbReference>
<dbReference type="GO" id="GO:0016829">
    <property type="term" value="F:lyase activity"/>
    <property type="evidence" value="ECO:0007669"/>
    <property type="project" value="UniProtKB-KW"/>
</dbReference>
<dbReference type="SUPFAM" id="SSF53474">
    <property type="entry name" value="alpha/beta-Hydrolases"/>
    <property type="match status" value="1"/>
</dbReference>
<dbReference type="AlphaFoldDB" id="A0A3B0S0W0"/>
<dbReference type="InterPro" id="IPR029058">
    <property type="entry name" value="AB_hydrolase_fold"/>
</dbReference>
<keyword evidence="1" id="KW-0456">Lyase</keyword>
<dbReference type="Pfam" id="PF12697">
    <property type="entry name" value="Abhydrolase_6"/>
    <property type="match status" value="1"/>
</dbReference>
<proteinExistence type="predicted"/>
<dbReference type="EMBL" id="UOEK01000117">
    <property type="protein sequence ID" value="VAV97382.1"/>
    <property type="molecule type" value="Genomic_DNA"/>
</dbReference>